<dbReference type="EMBL" id="JAROKS010000018">
    <property type="protein sequence ID" value="KAK1793020.1"/>
    <property type="molecule type" value="Genomic_DNA"/>
</dbReference>
<dbReference type="PANTHER" id="PTHR34648">
    <property type="entry name" value="CLOCK-INTERACTING PACEMAKER"/>
    <property type="match status" value="1"/>
</dbReference>
<evidence type="ECO:0000256" key="2">
    <source>
        <dbReference type="RuleBase" id="RU003818"/>
    </source>
</evidence>
<feature type="domain" description="Platelet-derived growth factor (PDGF) family profile" evidence="4">
    <location>
        <begin position="147"/>
        <end position="238"/>
    </location>
</feature>
<organism evidence="5 6">
    <name type="scientific">Electrophorus voltai</name>
    <dbReference type="NCBI Taxonomy" id="2609070"/>
    <lineage>
        <taxon>Eukaryota</taxon>
        <taxon>Metazoa</taxon>
        <taxon>Chordata</taxon>
        <taxon>Craniata</taxon>
        <taxon>Vertebrata</taxon>
        <taxon>Euteleostomi</taxon>
        <taxon>Actinopterygii</taxon>
        <taxon>Neopterygii</taxon>
        <taxon>Teleostei</taxon>
        <taxon>Ostariophysi</taxon>
        <taxon>Gymnotiformes</taxon>
        <taxon>Gymnotoidei</taxon>
        <taxon>Gymnotidae</taxon>
        <taxon>Electrophorus</taxon>
    </lineage>
</organism>
<comment type="similarity">
    <text evidence="2">Belongs to the PDGF/VEGF growth factor family.</text>
</comment>
<dbReference type="PROSITE" id="PS50278">
    <property type="entry name" value="PDGF_2"/>
    <property type="match status" value="1"/>
</dbReference>
<dbReference type="InterPro" id="IPR029034">
    <property type="entry name" value="Cystine-knot_cytokine"/>
</dbReference>
<dbReference type="GO" id="GO:0008083">
    <property type="term" value="F:growth factor activity"/>
    <property type="evidence" value="ECO:0007669"/>
    <property type="project" value="UniProtKB-KW"/>
</dbReference>
<keyword evidence="1 2" id="KW-0339">Growth factor</keyword>
<sequence length="573" mass="63127">MLRTTTAKYLQRVRQVLRSQLNGKNKIQAITCQSSDSLCSGPVIHEEQGHSKTKICLGGAQMASLRGQTCVVEDDVTAEADGGRNIFEPRDTDEATAEWTFLRLDPFPTPKDHEMSVLGSLVQVVAAVLTLSRAQCSPSTTINSTSKVILFQEVWGRSFCRTIEKLVEVVQEYPGEVEHIFSPTCVPLVRCAGCCGDENLECHPTLTANITMQLLKLKPAEQGREYVEMTFVEHKSCEYCSSGYLSAVDQTEFEDMGSSTASTRSMQSAPQLPQVPGAYQGVSPMIVMNNIVLKQSNSETPAIKPWGFNSSLEVIPQSPVVLLQPVVPNGSRASQKYTNQKRQSRNYIPILNSFLKIAPHPARGPREVGPSAFHRSNSGHSHGGKYRRHRHNDKQSRCLSLKQSIFETAIADSNSVDPYSYSHRVGSMDLENSLTKYPSFIEPSATASQFSVCTESYPSALPEESPKTTLDSSNDAEGSPVALSPSSSKHKRFCNTYNILNCSGLLGITLRTKELIRQNKRSQAQLQKLRAHTHLFLEAVSSGDPQVWARLQLALQNPSSEDPKEDMVGSALF</sequence>
<evidence type="ECO:0000313" key="6">
    <source>
        <dbReference type="Proteomes" id="UP001239994"/>
    </source>
</evidence>
<dbReference type="SMART" id="SM00141">
    <property type="entry name" value="PDGF"/>
    <property type="match status" value="1"/>
</dbReference>
<protein>
    <recommendedName>
        <fullName evidence="4">Platelet-derived growth factor (PDGF) family profile domain-containing protein</fullName>
    </recommendedName>
</protein>
<name>A0AAD9DRY7_9TELE</name>
<dbReference type="GO" id="GO:0042754">
    <property type="term" value="P:negative regulation of circadian rhythm"/>
    <property type="evidence" value="ECO:0007669"/>
    <property type="project" value="InterPro"/>
</dbReference>
<evidence type="ECO:0000313" key="5">
    <source>
        <dbReference type="EMBL" id="KAK1793020.1"/>
    </source>
</evidence>
<dbReference type="InterPro" id="IPR031602">
    <property type="entry name" value="CIPC"/>
</dbReference>
<dbReference type="Gene3D" id="2.10.90.10">
    <property type="entry name" value="Cystine-knot cytokines"/>
    <property type="match status" value="1"/>
</dbReference>
<evidence type="ECO:0000256" key="3">
    <source>
        <dbReference type="SAM" id="MobiDB-lite"/>
    </source>
</evidence>
<keyword evidence="6" id="KW-1185">Reference proteome</keyword>
<evidence type="ECO:0000259" key="4">
    <source>
        <dbReference type="PROSITE" id="PS50278"/>
    </source>
</evidence>
<gene>
    <name evidence="5" type="ORF">P4O66_001732</name>
</gene>
<evidence type="ECO:0000256" key="1">
    <source>
        <dbReference type="ARBA" id="ARBA00023030"/>
    </source>
</evidence>
<dbReference type="SUPFAM" id="SSF57501">
    <property type="entry name" value="Cystine-knot cytokines"/>
    <property type="match status" value="1"/>
</dbReference>
<accession>A0AAD9DRY7</accession>
<dbReference type="CDD" id="cd00135">
    <property type="entry name" value="PDGF"/>
    <property type="match status" value="1"/>
</dbReference>
<dbReference type="GO" id="GO:0045892">
    <property type="term" value="P:negative regulation of DNA-templated transcription"/>
    <property type="evidence" value="ECO:0007669"/>
    <property type="project" value="InterPro"/>
</dbReference>
<comment type="caution">
    <text evidence="5">The sequence shown here is derived from an EMBL/GenBank/DDBJ whole genome shotgun (WGS) entry which is preliminary data.</text>
</comment>
<dbReference type="PANTHER" id="PTHR34648:SF6">
    <property type="entry name" value="CLOCK-INTERACTING PACEMAKER-RELATED"/>
    <property type="match status" value="1"/>
</dbReference>
<feature type="compositionally biased region" description="Polar residues" evidence="3">
    <location>
        <begin position="467"/>
        <end position="476"/>
    </location>
</feature>
<reference evidence="5" key="1">
    <citation type="submission" date="2023-03" db="EMBL/GenBank/DDBJ databases">
        <title>Electrophorus voltai genome.</title>
        <authorList>
            <person name="Bian C."/>
        </authorList>
    </citation>
    <scope>NUCLEOTIDE SEQUENCE</scope>
    <source>
        <strain evidence="5">CB-2022</strain>
        <tissue evidence="5">Muscle</tissue>
    </source>
</reference>
<dbReference type="Proteomes" id="UP001239994">
    <property type="component" value="Unassembled WGS sequence"/>
</dbReference>
<dbReference type="Pfam" id="PF00341">
    <property type="entry name" value="PDGF"/>
    <property type="match status" value="1"/>
</dbReference>
<feature type="region of interest" description="Disordered" evidence="3">
    <location>
        <begin position="458"/>
        <end position="489"/>
    </location>
</feature>
<dbReference type="Pfam" id="PF15800">
    <property type="entry name" value="CiPC"/>
    <property type="match status" value="1"/>
</dbReference>
<dbReference type="GO" id="GO:0016020">
    <property type="term" value="C:membrane"/>
    <property type="evidence" value="ECO:0007669"/>
    <property type="project" value="InterPro"/>
</dbReference>
<dbReference type="InterPro" id="IPR000072">
    <property type="entry name" value="PDGF/VEGF_dom"/>
</dbReference>
<dbReference type="AlphaFoldDB" id="A0AAD9DRY7"/>
<dbReference type="GO" id="GO:0005634">
    <property type="term" value="C:nucleus"/>
    <property type="evidence" value="ECO:0007669"/>
    <property type="project" value="TreeGrafter"/>
</dbReference>
<proteinExistence type="inferred from homology"/>